<reference evidence="2 3" key="1">
    <citation type="submission" date="2020-10" db="EMBL/GenBank/DDBJ databases">
        <title>Blautia liquoris sp.nov., isolated from the mud in a fermentation cellar used for the production of Chinese strong-flavoured liquor.</title>
        <authorList>
            <person name="Lu L."/>
        </authorList>
    </citation>
    <scope>NUCLEOTIDE SEQUENCE [LARGE SCALE GENOMIC DNA]</scope>
    <source>
        <strain evidence="2 3">LZLJ-3</strain>
    </source>
</reference>
<dbReference type="NCBIfam" id="TIGR03830">
    <property type="entry name" value="CxxCG_CxxCG_HTH"/>
    <property type="match status" value="1"/>
</dbReference>
<dbReference type="KEGG" id="bliq:INP51_12585"/>
<protein>
    <submittedName>
        <fullName evidence="2">DUF4065 domain-containing protein</fullName>
    </submittedName>
</protein>
<name>A0A7M2RES3_9FIRM</name>
<dbReference type="InterPro" id="IPR022452">
    <property type="entry name" value="MqsA"/>
</dbReference>
<evidence type="ECO:0000313" key="2">
    <source>
        <dbReference type="EMBL" id="QOV18826.1"/>
    </source>
</evidence>
<dbReference type="EMBL" id="CP063304">
    <property type="protein sequence ID" value="QOV18826.1"/>
    <property type="molecule type" value="Genomic_DNA"/>
</dbReference>
<feature type="domain" description="Antitoxin SocA-like Panacea" evidence="1">
    <location>
        <begin position="187"/>
        <end position="279"/>
    </location>
</feature>
<accession>A0A7M2RES3</accession>
<dbReference type="Pfam" id="PF13274">
    <property type="entry name" value="SocA_Panacea"/>
    <property type="match status" value="1"/>
</dbReference>
<keyword evidence="3" id="KW-1185">Reference proteome</keyword>
<sequence length="331" mass="38586">MNERIVFCEECRNDVSYTVIEKQMTGTIKDEKYIYMGKEAHCAECGSEVYVDEINDYNLRALYDQYRKKHDIISLDELLKIPEKYAIGKRNLSLLLGWGEQTFSRYCDGDMPTKQYSDTLKQINNDPVYYDVLLEKNKQNLKTAKAYEKSKKAVGALLGAKEHGANKIDLSIEYLLCRCQDITPLALQKALYYVQGFYYAFYKTFLFPEECEAWIHGPVYRDIYYRYRDYRFDSIESSGGCDDSEFSSSEKAVLDSVAKNICCYSGKVLEKFTHSESPWILARGELPENVSYNRTIQKDQIGNYFNAVKEKYNMINPNDIKKYAQTMFQQI</sequence>
<dbReference type="AlphaFoldDB" id="A0A7M2RES3"/>
<evidence type="ECO:0000313" key="3">
    <source>
        <dbReference type="Proteomes" id="UP000593601"/>
    </source>
</evidence>
<gene>
    <name evidence="2" type="ORF">INP51_12585</name>
</gene>
<proteinExistence type="predicted"/>
<evidence type="ECO:0000259" key="1">
    <source>
        <dbReference type="Pfam" id="PF13274"/>
    </source>
</evidence>
<dbReference type="Proteomes" id="UP000593601">
    <property type="component" value="Chromosome"/>
</dbReference>
<organism evidence="2 3">
    <name type="scientific">Blautia liquoris</name>
    <dbReference type="NCBI Taxonomy" id="2779518"/>
    <lineage>
        <taxon>Bacteria</taxon>
        <taxon>Bacillati</taxon>
        <taxon>Bacillota</taxon>
        <taxon>Clostridia</taxon>
        <taxon>Lachnospirales</taxon>
        <taxon>Lachnospiraceae</taxon>
        <taxon>Blautia</taxon>
    </lineage>
</organism>
<dbReference type="RefSeq" id="WP_193735188.1">
    <property type="nucleotide sequence ID" value="NZ_CP063304.1"/>
</dbReference>
<dbReference type="InterPro" id="IPR025272">
    <property type="entry name" value="SocA_Panacea"/>
</dbReference>